<keyword evidence="9" id="KW-0547">Nucleotide-binding</keyword>
<evidence type="ECO:0000259" key="16">
    <source>
        <dbReference type="Pfam" id="PF08543"/>
    </source>
</evidence>
<organism evidence="17 18">
    <name type="scientific">Exiguobacterium oxidotolerans</name>
    <dbReference type="NCBI Taxonomy" id="223958"/>
    <lineage>
        <taxon>Bacteria</taxon>
        <taxon>Bacillati</taxon>
        <taxon>Bacillota</taxon>
        <taxon>Bacilli</taxon>
        <taxon>Bacillales</taxon>
        <taxon>Bacillales Family XII. Incertae Sedis</taxon>
        <taxon>Exiguobacterium</taxon>
    </lineage>
</organism>
<dbReference type="RefSeq" id="WP_159173902.1">
    <property type="nucleotide sequence ID" value="NZ_LR732312.1"/>
</dbReference>
<keyword evidence="12" id="KW-0784">Thiamine biosynthesis</keyword>
<dbReference type="FunFam" id="3.40.1190.20:FF:000003">
    <property type="entry name" value="Phosphomethylpyrimidine kinase ThiD"/>
    <property type="match status" value="1"/>
</dbReference>
<accession>A0A653IH04</accession>
<proteinExistence type="inferred from homology"/>
<protein>
    <recommendedName>
        <fullName evidence="7">Hydroxymethylpyrimidine/phosphomethylpyrimidine kinase</fullName>
        <ecNumber evidence="5">2.7.1.49</ecNumber>
        <ecNumber evidence="6">2.7.4.7</ecNumber>
    </recommendedName>
    <alternativeName>
        <fullName evidence="14">Hydroxymethylpyrimidine kinase</fullName>
    </alternativeName>
    <alternativeName>
        <fullName evidence="15">Hydroxymethylpyrimidine phosphate kinase</fullName>
    </alternativeName>
</protein>
<evidence type="ECO:0000256" key="13">
    <source>
        <dbReference type="ARBA" id="ARBA00037917"/>
    </source>
</evidence>
<comment type="catalytic activity">
    <reaction evidence="1">
        <text>4-amino-5-hydroxymethyl-2-methylpyrimidine + ATP = 4-amino-2-methyl-5-(phosphooxymethyl)pyrimidine + ADP + H(+)</text>
        <dbReference type="Rhea" id="RHEA:23096"/>
        <dbReference type="ChEBI" id="CHEBI:15378"/>
        <dbReference type="ChEBI" id="CHEBI:16892"/>
        <dbReference type="ChEBI" id="CHEBI:30616"/>
        <dbReference type="ChEBI" id="CHEBI:58354"/>
        <dbReference type="ChEBI" id="CHEBI:456216"/>
        <dbReference type="EC" id="2.7.1.49"/>
    </reaction>
</comment>
<name>A0A653IH04_9BACL</name>
<dbReference type="GO" id="GO:0005524">
    <property type="term" value="F:ATP binding"/>
    <property type="evidence" value="ECO:0007669"/>
    <property type="project" value="UniProtKB-KW"/>
</dbReference>
<comment type="similarity">
    <text evidence="4">Belongs to the ThiD family.</text>
</comment>
<dbReference type="Gene3D" id="3.40.1190.20">
    <property type="match status" value="1"/>
</dbReference>
<evidence type="ECO:0000256" key="14">
    <source>
        <dbReference type="ARBA" id="ARBA00042102"/>
    </source>
</evidence>
<evidence type="ECO:0000256" key="12">
    <source>
        <dbReference type="ARBA" id="ARBA00022977"/>
    </source>
</evidence>
<evidence type="ECO:0000313" key="18">
    <source>
        <dbReference type="Proteomes" id="UP000439752"/>
    </source>
</evidence>
<evidence type="ECO:0000256" key="4">
    <source>
        <dbReference type="ARBA" id="ARBA00009879"/>
    </source>
</evidence>
<evidence type="ECO:0000256" key="10">
    <source>
        <dbReference type="ARBA" id="ARBA00022777"/>
    </source>
</evidence>
<dbReference type="EC" id="2.7.4.7" evidence="6"/>
<evidence type="ECO:0000256" key="11">
    <source>
        <dbReference type="ARBA" id="ARBA00022840"/>
    </source>
</evidence>
<evidence type="ECO:0000313" key="17">
    <source>
        <dbReference type="EMBL" id="VWX38173.1"/>
    </source>
</evidence>
<evidence type="ECO:0000256" key="15">
    <source>
        <dbReference type="ARBA" id="ARBA00043176"/>
    </source>
</evidence>
<dbReference type="Proteomes" id="UP000439752">
    <property type="component" value="Unassembled WGS sequence"/>
</dbReference>
<dbReference type="GO" id="GO:0008902">
    <property type="term" value="F:hydroxymethylpyrimidine kinase activity"/>
    <property type="evidence" value="ECO:0007669"/>
    <property type="project" value="UniProtKB-EC"/>
</dbReference>
<evidence type="ECO:0000256" key="7">
    <source>
        <dbReference type="ARBA" id="ARBA00019161"/>
    </source>
</evidence>
<dbReference type="GO" id="GO:0008972">
    <property type="term" value="F:phosphomethylpyrimidine kinase activity"/>
    <property type="evidence" value="ECO:0007669"/>
    <property type="project" value="UniProtKB-EC"/>
</dbReference>
<gene>
    <name evidence="17" type="primary">thiD</name>
    <name evidence="17" type="ORF">EXIGUO9Y_370045</name>
</gene>
<dbReference type="SUPFAM" id="SSF53613">
    <property type="entry name" value="Ribokinase-like"/>
    <property type="match status" value="1"/>
</dbReference>
<evidence type="ECO:0000256" key="6">
    <source>
        <dbReference type="ARBA" id="ARBA00012963"/>
    </source>
</evidence>
<dbReference type="EMBL" id="CABWKQ010000031">
    <property type="protein sequence ID" value="VWX38173.1"/>
    <property type="molecule type" value="Genomic_DNA"/>
</dbReference>
<keyword evidence="18" id="KW-1185">Reference proteome</keyword>
<evidence type="ECO:0000256" key="2">
    <source>
        <dbReference type="ARBA" id="ARBA00000565"/>
    </source>
</evidence>
<comment type="pathway">
    <text evidence="13">Cofactor biosynthesis; thiamine diphosphate biosynthesis; 4-amino-2-methyl-5-diphosphomethylpyrimidine from 5-amino-1-(5-phospho-D-ribosyl)imidazole: step 2/3.</text>
</comment>
<dbReference type="PANTHER" id="PTHR20858:SF17">
    <property type="entry name" value="HYDROXYMETHYLPYRIMIDINE_PHOSPHOMETHYLPYRIMIDINE KINASE THI20-RELATED"/>
    <property type="match status" value="1"/>
</dbReference>
<comment type="pathway">
    <text evidence="3">Cofactor biosynthesis; thiamine diphosphate biosynthesis; 4-amino-2-methyl-5-diphosphomethylpyrimidine from 5-amino-1-(5-phospho-D-ribosyl)imidazole: step 3/3.</text>
</comment>
<dbReference type="AlphaFoldDB" id="A0A653IH04"/>
<dbReference type="GO" id="GO:0009228">
    <property type="term" value="P:thiamine biosynthetic process"/>
    <property type="evidence" value="ECO:0007669"/>
    <property type="project" value="UniProtKB-KW"/>
</dbReference>
<reference evidence="17 18" key="1">
    <citation type="submission" date="2019-10" db="EMBL/GenBank/DDBJ databases">
        <authorList>
            <person name="Karimi E."/>
        </authorList>
    </citation>
    <scope>NUCLEOTIDE SEQUENCE [LARGE SCALE GENOMIC DNA]</scope>
    <source>
        <strain evidence="17">Exiguobacterium sp. 9Y</strain>
    </source>
</reference>
<dbReference type="InterPro" id="IPR013749">
    <property type="entry name" value="PM/HMP-P_kinase-1"/>
</dbReference>
<dbReference type="Pfam" id="PF08543">
    <property type="entry name" value="Phos_pyr_kin"/>
    <property type="match status" value="1"/>
</dbReference>
<evidence type="ECO:0000256" key="1">
    <source>
        <dbReference type="ARBA" id="ARBA00000151"/>
    </source>
</evidence>
<dbReference type="EC" id="2.7.1.49" evidence="5"/>
<evidence type="ECO:0000256" key="3">
    <source>
        <dbReference type="ARBA" id="ARBA00004769"/>
    </source>
</evidence>
<sequence length="269" mass="29073">MKHVLTIAGSDSSGGAGIQADLKTFSALGVYGMSVITAITAQNTLGVQAVEDVSPTLVEAQLNSIFSDIRVDAVKIGMVSNEKTIQVIAKCLKHYKGPVVLDPVMVAKGGHALLKEHAEQALMEHLMPLATVTTPNIPEMERMLGQAISTVDEMKLATTEFAQKRDIAILLKGGHLESIDASDILYTEGMYHLFQEARLKRQHTHGTGCTLSSAIAAHLALGDSLIDSVTYAKRYVTEAIRYGFALGNGIGPTHHFYGLWRETDVYNHS</sequence>
<dbReference type="CDD" id="cd01169">
    <property type="entry name" value="HMPP_kinase"/>
    <property type="match status" value="1"/>
</dbReference>
<dbReference type="NCBIfam" id="TIGR00097">
    <property type="entry name" value="HMP-P_kinase"/>
    <property type="match status" value="1"/>
</dbReference>
<keyword evidence="10 17" id="KW-0418">Kinase</keyword>
<comment type="catalytic activity">
    <reaction evidence="2">
        <text>4-amino-2-methyl-5-(phosphooxymethyl)pyrimidine + ATP = 4-amino-2-methyl-5-(diphosphooxymethyl)pyrimidine + ADP</text>
        <dbReference type="Rhea" id="RHEA:19893"/>
        <dbReference type="ChEBI" id="CHEBI:30616"/>
        <dbReference type="ChEBI" id="CHEBI:57841"/>
        <dbReference type="ChEBI" id="CHEBI:58354"/>
        <dbReference type="ChEBI" id="CHEBI:456216"/>
        <dbReference type="EC" id="2.7.4.7"/>
    </reaction>
</comment>
<evidence type="ECO:0000256" key="8">
    <source>
        <dbReference type="ARBA" id="ARBA00022679"/>
    </source>
</evidence>
<dbReference type="PANTHER" id="PTHR20858">
    <property type="entry name" value="PHOSPHOMETHYLPYRIMIDINE KINASE"/>
    <property type="match status" value="1"/>
</dbReference>
<keyword evidence="11" id="KW-0067">ATP-binding</keyword>
<evidence type="ECO:0000256" key="5">
    <source>
        <dbReference type="ARBA" id="ARBA00012135"/>
    </source>
</evidence>
<keyword evidence="8 17" id="KW-0808">Transferase</keyword>
<dbReference type="GO" id="GO:0005829">
    <property type="term" value="C:cytosol"/>
    <property type="evidence" value="ECO:0007669"/>
    <property type="project" value="TreeGrafter"/>
</dbReference>
<feature type="domain" description="Pyridoxamine kinase/Phosphomethylpyrimidine kinase" evidence="16">
    <location>
        <begin position="11"/>
        <end position="254"/>
    </location>
</feature>
<evidence type="ECO:0000256" key="9">
    <source>
        <dbReference type="ARBA" id="ARBA00022741"/>
    </source>
</evidence>
<dbReference type="InterPro" id="IPR029056">
    <property type="entry name" value="Ribokinase-like"/>
</dbReference>
<dbReference type="InterPro" id="IPR004399">
    <property type="entry name" value="HMP/HMP-P_kinase_dom"/>
</dbReference>